<dbReference type="InterPro" id="IPR042099">
    <property type="entry name" value="ANL_N_sf"/>
</dbReference>
<evidence type="ECO:0000256" key="1">
    <source>
        <dbReference type="ARBA" id="ARBA00006432"/>
    </source>
</evidence>
<evidence type="ECO:0000259" key="4">
    <source>
        <dbReference type="Pfam" id="PF13193"/>
    </source>
</evidence>
<feature type="domain" description="AMP-binding enzyme C-terminal" evidence="4">
    <location>
        <begin position="422"/>
        <end position="496"/>
    </location>
</feature>
<dbReference type="PANTHER" id="PTHR43201">
    <property type="entry name" value="ACYL-COA SYNTHETASE"/>
    <property type="match status" value="1"/>
</dbReference>
<dbReference type="SUPFAM" id="SSF56801">
    <property type="entry name" value="Acetyl-CoA synthetase-like"/>
    <property type="match status" value="1"/>
</dbReference>
<dbReference type="PROSITE" id="PS00455">
    <property type="entry name" value="AMP_BINDING"/>
    <property type="match status" value="1"/>
</dbReference>
<dbReference type="CDD" id="cd17631">
    <property type="entry name" value="FACL_FadD13-like"/>
    <property type="match status" value="1"/>
</dbReference>
<name>A0A251XC67_9GAMM</name>
<dbReference type="FunFam" id="3.30.300.30:FF:000008">
    <property type="entry name" value="2,3-dihydroxybenzoate-AMP ligase"/>
    <property type="match status" value="1"/>
</dbReference>
<proteinExistence type="inferred from homology"/>
<protein>
    <submittedName>
        <fullName evidence="5">Long-chain fatty acid--CoA ligase</fullName>
    </submittedName>
</protein>
<reference evidence="5 6" key="1">
    <citation type="submission" date="2016-12" db="EMBL/GenBank/DDBJ databases">
        <title>Thioflexothrix psekupsii D3 genome sequencing and assembly.</title>
        <authorList>
            <person name="Fomenkov A."/>
            <person name="Vincze T."/>
            <person name="Grabovich M."/>
            <person name="Anton B.P."/>
            <person name="Dubinina G."/>
            <person name="Orlova M."/>
            <person name="Belousova E."/>
            <person name="Roberts R.J."/>
        </authorList>
    </citation>
    <scope>NUCLEOTIDE SEQUENCE [LARGE SCALE GENOMIC DNA]</scope>
    <source>
        <strain evidence="5">D3</strain>
    </source>
</reference>
<keyword evidence="2 5" id="KW-0436">Ligase</keyword>
<dbReference type="GO" id="GO:0031956">
    <property type="term" value="F:medium-chain fatty acid-CoA ligase activity"/>
    <property type="evidence" value="ECO:0007669"/>
    <property type="project" value="TreeGrafter"/>
</dbReference>
<dbReference type="Pfam" id="PF00501">
    <property type="entry name" value="AMP-binding"/>
    <property type="match status" value="1"/>
</dbReference>
<evidence type="ECO:0000256" key="2">
    <source>
        <dbReference type="ARBA" id="ARBA00022598"/>
    </source>
</evidence>
<dbReference type="RefSeq" id="WP_086487235.1">
    <property type="nucleotide sequence ID" value="NZ_MSLT01000006.1"/>
</dbReference>
<comment type="similarity">
    <text evidence="1">Belongs to the ATP-dependent AMP-binding enzyme family.</text>
</comment>
<accession>A0A251XC67</accession>
<sequence length="506" mass="57107">MPSPYIPDWLARRAQFSPEKVAIVDTITQRHFTYAQWNAQANCTAHFIQHLGVRSGDRIAILASNSMAYLDIWFACNKLGSILQALNWRLTAYELSSIIREAEPKILFYSKAFKTTIERLYKELPDIKQWIALEEKARPQDILFHTRENYPTTPLESPHCRPDDTWVICYTGGTTGLPKGAMLSYRAIQTNAINTLISWNITENDVAILNAPLFHTGGLNVFTSPLVYVGGSSLLCQQFNVEQTFDLIESGGATLFFGVPTMFILMQQHPRWEKADFSRLKMVISGGAPCPLPVFEKFWEKGIDFKTGYGLTEAGPNTFFLPPADVRRKPGAVGFPLFHIEIQLRNGEGQICHTDEIGELLIRGEHVFNGYWCNPEATHKAMPDGWLHTGDLAIRDEEGYYTIVGRSKEMIISGGENIYPAEIESVLYGHPKIAEAAVIGVPDDKWGEVVCAFIVLRDYLLTESALREYCSERLAAYKMPKFFRFVDELPKTGAGKLDKSLLKKQY</sequence>
<dbReference type="InterPro" id="IPR045851">
    <property type="entry name" value="AMP-bd_C_sf"/>
</dbReference>
<dbReference type="InterPro" id="IPR025110">
    <property type="entry name" value="AMP-bd_C"/>
</dbReference>
<dbReference type="AlphaFoldDB" id="A0A251XC67"/>
<dbReference type="Gene3D" id="3.30.300.30">
    <property type="match status" value="1"/>
</dbReference>
<keyword evidence="6" id="KW-1185">Reference proteome</keyword>
<dbReference type="PANTHER" id="PTHR43201:SF5">
    <property type="entry name" value="MEDIUM-CHAIN ACYL-COA LIGASE ACSF2, MITOCHONDRIAL"/>
    <property type="match status" value="1"/>
</dbReference>
<organism evidence="5 6">
    <name type="scientific">Thioflexithrix psekupsensis</name>
    <dbReference type="NCBI Taxonomy" id="1570016"/>
    <lineage>
        <taxon>Bacteria</taxon>
        <taxon>Pseudomonadati</taxon>
        <taxon>Pseudomonadota</taxon>
        <taxon>Gammaproteobacteria</taxon>
        <taxon>Thiotrichales</taxon>
        <taxon>Thioflexithrix</taxon>
    </lineage>
</organism>
<dbReference type="NCBIfam" id="NF004837">
    <property type="entry name" value="PRK06187.1"/>
    <property type="match status" value="1"/>
</dbReference>
<dbReference type="InterPro" id="IPR000873">
    <property type="entry name" value="AMP-dep_synth/lig_dom"/>
</dbReference>
<evidence type="ECO:0000313" key="6">
    <source>
        <dbReference type="Proteomes" id="UP000194798"/>
    </source>
</evidence>
<comment type="caution">
    <text evidence="5">The sequence shown here is derived from an EMBL/GenBank/DDBJ whole genome shotgun (WGS) entry which is preliminary data.</text>
</comment>
<dbReference type="OrthoDB" id="9803968at2"/>
<dbReference type="InterPro" id="IPR020845">
    <property type="entry name" value="AMP-binding_CS"/>
</dbReference>
<dbReference type="GO" id="GO:0006631">
    <property type="term" value="P:fatty acid metabolic process"/>
    <property type="evidence" value="ECO:0007669"/>
    <property type="project" value="TreeGrafter"/>
</dbReference>
<feature type="domain" description="AMP-dependent synthetase/ligase" evidence="3">
    <location>
        <begin position="11"/>
        <end position="372"/>
    </location>
</feature>
<dbReference type="EMBL" id="MSLT01000006">
    <property type="protein sequence ID" value="OUD15636.1"/>
    <property type="molecule type" value="Genomic_DNA"/>
</dbReference>
<evidence type="ECO:0000259" key="3">
    <source>
        <dbReference type="Pfam" id="PF00501"/>
    </source>
</evidence>
<gene>
    <name evidence="5" type="ORF">TPSD3_03710</name>
</gene>
<dbReference type="Pfam" id="PF13193">
    <property type="entry name" value="AMP-binding_C"/>
    <property type="match status" value="1"/>
</dbReference>
<dbReference type="Proteomes" id="UP000194798">
    <property type="component" value="Unassembled WGS sequence"/>
</dbReference>
<evidence type="ECO:0000313" key="5">
    <source>
        <dbReference type="EMBL" id="OUD15636.1"/>
    </source>
</evidence>
<dbReference type="Gene3D" id="3.40.50.12780">
    <property type="entry name" value="N-terminal domain of ligase-like"/>
    <property type="match status" value="1"/>
</dbReference>